<organism evidence="4 5">
    <name type="scientific">Natrarchaeobius chitinivorans</name>
    <dbReference type="NCBI Taxonomy" id="1679083"/>
    <lineage>
        <taxon>Archaea</taxon>
        <taxon>Methanobacteriati</taxon>
        <taxon>Methanobacteriota</taxon>
        <taxon>Stenosarchaea group</taxon>
        <taxon>Halobacteria</taxon>
        <taxon>Halobacteriales</taxon>
        <taxon>Natrialbaceae</taxon>
        <taxon>Natrarchaeobius</taxon>
    </lineage>
</organism>
<evidence type="ECO:0000259" key="3">
    <source>
        <dbReference type="Pfam" id="PF03779"/>
    </source>
</evidence>
<gene>
    <name evidence="4" type="ORF">EA472_07440</name>
</gene>
<dbReference type="Proteomes" id="UP000281431">
    <property type="component" value="Unassembled WGS sequence"/>
</dbReference>
<dbReference type="AlphaFoldDB" id="A0A3N6MEL8"/>
<protein>
    <recommendedName>
        <fullName evidence="3">SPW repeat-containing integral membrane domain-containing protein</fullName>
    </recommendedName>
</protein>
<keyword evidence="2" id="KW-0472">Membrane</keyword>
<evidence type="ECO:0000313" key="5">
    <source>
        <dbReference type="Proteomes" id="UP000281431"/>
    </source>
</evidence>
<sequence length="185" mass="19320">MSDPNSDDYPTDGSPGTDDGTADDEPAERVPSEVDSGTGAGDRDDRGRDPRGDSTQIANEERRRNTALVSAIVAAIGAWVALSVLLFEVGEASLWNNVLVGAVVFFAAGYNVYRLSNDIPLSVGIASLVAVLGIWLIVSSALLGMLGSLFWSTLVSGLLVAGLSGYNAYEAREARTVATEPETGV</sequence>
<evidence type="ECO:0000256" key="2">
    <source>
        <dbReference type="SAM" id="Phobius"/>
    </source>
</evidence>
<dbReference type="InterPro" id="IPR005530">
    <property type="entry name" value="SPW"/>
</dbReference>
<feature type="region of interest" description="Disordered" evidence="1">
    <location>
        <begin position="1"/>
        <end position="60"/>
    </location>
</feature>
<name>A0A3N6MEL8_NATCH</name>
<feature type="transmembrane region" description="Helical" evidence="2">
    <location>
        <begin position="67"/>
        <end position="87"/>
    </location>
</feature>
<feature type="transmembrane region" description="Helical" evidence="2">
    <location>
        <begin position="93"/>
        <end position="113"/>
    </location>
</feature>
<keyword evidence="2" id="KW-1133">Transmembrane helix</keyword>
<reference evidence="4 5" key="1">
    <citation type="submission" date="2018-10" db="EMBL/GenBank/DDBJ databases">
        <title>Natrarchaeobius chitinivorans gen. nov., sp. nov., and Natrarchaeobius haloalkaliphilus sp. nov., alkaliphilic, chitin-utilizing haloarchaea from hypersaline alkaline lakes.</title>
        <authorList>
            <person name="Sorokin D.Y."/>
            <person name="Elcheninov A.G."/>
            <person name="Kostrikina N.A."/>
            <person name="Bale N.J."/>
            <person name="Sinninghe Damste J.S."/>
            <person name="Khijniak T.V."/>
            <person name="Kublanov I.V."/>
            <person name="Toshchakov S.V."/>
        </authorList>
    </citation>
    <scope>NUCLEOTIDE SEQUENCE [LARGE SCALE GENOMIC DNA]</scope>
    <source>
        <strain evidence="4 5">AArcht7</strain>
    </source>
</reference>
<evidence type="ECO:0000313" key="4">
    <source>
        <dbReference type="EMBL" id="RQH01278.1"/>
    </source>
</evidence>
<comment type="caution">
    <text evidence="4">The sequence shown here is derived from an EMBL/GenBank/DDBJ whole genome shotgun (WGS) entry which is preliminary data.</text>
</comment>
<proteinExistence type="predicted"/>
<evidence type="ECO:0000256" key="1">
    <source>
        <dbReference type="SAM" id="MobiDB-lite"/>
    </source>
</evidence>
<feature type="compositionally biased region" description="Acidic residues" evidence="1">
    <location>
        <begin position="1"/>
        <end position="10"/>
    </location>
</feature>
<keyword evidence="5" id="KW-1185">Reference proteome</keyword>
<dbReference type="Pfam" id="PF03779">
    <property type="entry name" value="SPW"/>
    <property type="match status" value="1"/>
</dbReference>
<feature type="transmembrane region" description="Helical" evidence="2">
    <location>
        <begin position="125"/>
        <end position="143"/>
    </location>
</feature>
<dbReference type="OrthoDB" id="170851at2157"/>
<feature type="compositionally biased region" description="Basic and acidic residues" evidence="1">
    <location>
        <begin position="41"/>
        <end position="52"/>
    </location>
</feature>
<accession>A0A3N6MEL8</accession>
<dbReference type="EMBL" id="REFZ01000004">
    <property type="protein sequence ID" value="RQH01278.1"/>
    <property type="molecule type" value="Genomic_DNA"/>
</dbReference>
<feature type="domain" description="SPW repeat-containing integral membrane" evidence="3">
    <location>
        <begin position="70"/>
        <end position="164"/>
    </location>
</feature>
<keyword evidence="2" id="KW-0812">Transmembrane</keyword>
<feature type="transmembrane region" description="Helical" evidence="2">
    <location>
        <begin position="149"/>
        <end position="169"/>
    </location>
</feature>